<gene>
    <name evidence="1" type="ORF">ACFSO8_03370</name>
</gene>
<proteinExistence type="predicted"/>
<dbReference type="Proteomes" id="UP001597394">
    <property type="component" value="Unassembled WGS sequence"/>
</dbReference>
<comment type="caution">
    <text evidence="1">The sequence shown here is derived from an EMBL/GenBank/DDBJ whole genome shotgun (WGS) entry which is preliminary data.</text>
</comment>
<dbReference type="PROSITE" id="PS51257">
    <property type="entry name" value="PROKAR_LIPOPROTEIN"/>
    <property type="match status" value="1"/>
</dbReference>
<keyword evidence="2" id="KW-1185">Reference proteome</keyword>
<evidence type="ECO:0000313" key="1">
    <source>
        <dbReference type="EMBL" id="MFD2544494.1"/>
    </source>
</evidence>
<protein>
    <recommendedName>
        <fullName evidence="3">Lipoprotein</fullName>
    </recommendedName>
</protein>
<accession>A0ABW5K8N2</accession>
<dbReference type="EMBL" id="JBHULG010000001">
    <property type="protein sequence ID" value="MFD2544494.1"/>
    <property type="molecule type" value="Genomic_DNA"/>
</dbReference>
<dbReference type="RefSeq" id="WP_255927573.1">
    <property type="nucleotide sequence ID" value="NZ_JANFQP010000001.1"/>
</dbReference>
<evidence type="ECO:0008006" key="3">
    <source>
        <dbReference type="Google" id="ProtNLM"/>
    </source>
</evidence>
<name>A0ABW5K8N2_9FLAO</name>
<evidence type="ECO:0000313" key="2">
    <source>
        <dbReference type="Proteomes" id="UP001597394"/>
    </source>
</evidence>
<sequence>MKNYILSAFIVIAAMSCEKKSTEIVSSQTTAPDSVTVPESNEPIEPSTLQTCYFSANGKDSVFVSLDDNLGTITGKMRFKNFEKDSSFGDVIGTQNGDTIKLNYTFQAEGTTSDREIYFLKKDGVLIEGIGEHKTEGNKDLYANPSQLKYEGIALKQVDCNGFEKKFIVK</sequence>
<organism evidence="1 2">
    <name type="scientific">Kaistella montana</name>
    <dbReference type="NCBI Taxonomy" id="1849733"/>
    <lineage>
        <taxon>Bacteria</taxon>
        <taxon>Pseudomonadati</taxon>
        <taxon>Bacteroidota</taxon>
        <taxon>Flavobacteriia</taxon>
        <taxon>Flavobacteriales</taxon>
        <taxon>Weeksellaceae</taxon>
        <taxon>Chryseobacterium group</taxon>
        <taxon>Kaistella</taxon>
    </lineage>
</organism>
<reference evidence="2" key="1">
    <citation type="journal article" date="2019" name="Int. J. Syst. Evol. Microbiol.">
        <title>The Global Catalogue of Microorganisms (GCM) 10K type strain sequencing project: providing services to taxonomists for standard genome sequencing and annotation.</title>
        <authorList>
            <consortium name="The Broad Institute Genomics Platform"/>
            <consortium name="The Broad Institute Genome Sequencing Center for Infectious Disease"/>
            <person name="Wu L."/>
            <person name="Ma J."/>
        </authorList>
    </citation>
    <scope>NUCLEOTIDE SEQUENCE [LARGE SCALE GENOMIC DNA]</scope>
    <source>
        <strain evidence="2">KCTC 52204</strain>
    </source>
</reference>